<proteinExistence type="predicted"/>
<dbReference type="InterPro" id="IPR021320">
    <property type="entry name" value="DUF2905"/>
</dbReference>
<dbReference type="Proteomes" id="UP000591071">
    <property type="component" value="Unassembled WGS sequence"/>
</dbReference>
<dbReference type="KEGG" id="mhw:ACT01_05335"/>
<evidence type="ECO:0000313" key="2">
    <source>
        <dbReference type="EMBL" id="MFG6273893.1"/>
    </source>
</evidence>
<dbReference type="OrthoDB" id="9811610at2"/>
<reference evidence="2 5" key="2">
    <citation type="submission" date="2024-10" db="EMBL/GenBank/DDBJ databases">
        <authorList>
            <person name="Sang B.-I."/>
            <person name="Prabhaharan D."/>
        </authorList>
    </citation>
    <scope>NUCLEOTIDE SEQUENCE [LARGE SCALE GENOMIC DNA]</scope>
    <source>
        <strain evidence="2 5">MH</strain>
    </source>
</reference>
<dbReference type="Pfam" id="PF11146">
    <property type="entry name" value="DUF2905"/>
    <property type="match status" value="1"/>
</dbReference>
<name>A0A848BTC8_9FIRM</name>
<organism evidence="3 4">
    <name type="scientific">Megasphaera hexanoica</name>
    <dbReference type="NCBI Taxonomy" id="1675036"/>
    <lineage>
        <taxon>Bacteria</taxon>
        <taxon>Bacillati</taxon>
        <taxon>Bacillota</taxon>
        <taxon>Negativicutes</taxon>
        <taxon>Veillonellales</taxon>
        <taxon>Veillonellaceae</taxon>
        <taxon>Megasphaera</taxon>
    </lineage>
</organism>
<keyword evidence="1" id="KW-0812">Transmembrane</keyword>
<accession>A0A848BTC8</accession>
<feature type="transmembrane region" description="Helical" evidence="1">
    <location>
        <begin position="47"/>
        <end position="68"/>
    </location>
</feature>
<keyword evidence="1" id="KW-1133">Transmembrane helix</keyword>
<comment type="caution">
    <text evidence="3">The sequence shown here is derived from an EMBL/GenBank/DDBJ whole genome shotgun (WGS) entry which is preliminary data.</text>
</comment>
<reference evidence="3 4" key="1">
    <citation type="submission" date="2020-04" db="EMBL/GenBank/DDBJ databases">
        <authorList>
            <person name="Hitch T.C.A."/>
            <person name="Wylensek D."/>
            <person name="Clavel T."/>
        </authorList>
    </citation>
    <scope>NUCLEOTIDE SEQUENCE [LARGE SCALE GENOMIC DNA]</scope>
    <source>
        <strain evidence="3 4">Oil-RF-744-FAT-WT-6-1</strain>
    </source>
</reference>
<evidence type="ECO:0000256" key="1">
    <source>
        <dbReference type="SAM" id="Phobius"/>
    </source>
</evidence>
<dbReference type="Proteomes" id="UP001605989">
    <property type="component" value="Unassembled WGS sequence"/>
</dbReference>
<evidence type="ECO:0000313" key="3">
    <source>
        <dbReference type="EMBL" id="NME28505.1"/>
    </source>
</evidence>
<dbReference type="PANTHER" id="PTHR36443:SF1">
    <property type="entry name" value="BSR5223 PROTEIN"/>
    <property type="match status" value="1"/>
</dbReference>
<protein>
    <submittedName>
        <fullName evidence="3">DUF2905 domain-containing protein</fullName>
    </submittedName>
</protein>
<gene>
    <name evidence="2" type="ORF">ACGTZG_11925</name>
    <name evidence="3" type="ORF">HF872_07680</name>
</gene>
<dbReference type="EMBL" id="JBIEKR010000011">
    <property type="protein sequence ID" value="MFG6273893.1"/>
    <property type="molecule type" value="Genomic_DNA"/>
</dbReference>
<keyword evidence="5" id="KW-1185">Reference proteome</keyword>
<sequence>MAKTLIYIGIFFIIAGAAWMGLDQLGLSRFLGHLPGDIHFTRGNTSFYFPIVTCIVISVVLSIILNFFSRH</sequence>
<dbReference type="RefSeq" id="WP_059075732.1">
    <property type="nucleotide sequence ID" value="NZ_CP011940.1"/>
</dbReference>
<evidence type="ECO:0000313" key="5">
    <source>
        <dbReference type="Proteomes" id="UP001605989"/>
    </source>
</evidence>
<feature type="transmembrane region" description="Helical" evidence="1">
    <location>
        <begin position="5"/>
        <end position="27"/>
    </location>
</feature>
<dbReference type="EMBL" id="JABAFG010000011">
    <property type="protein sequence ID" value="NME28505.1"/>
    <property type="molecule type" value="Genomic_DNA"/>
</dbReference>
<keyword evidence="1" id="KW-0472">Membrane</keyword>
<dbReference type="PANTHER" id="PTHR36443">
    <property type="entry name" value="BSR5223 PROTEIN"/>
    <property type="match status" value="1"/>
</dbReference>
<evidence type="ECO:0000313" key="4">
    <source>
        <dbReference type="Proteomes" id="UP000591071"/>
    </source>
</evidence>
<dbReference type="AlphaFoldDB" id="A0A848BTC8"/>